<keyword evidence="3" id="KW-0813">Transport</keyword>
<dbReference type="PANTHER" id="PTHR46955">
    <property type="entry name" value="PROTEIN CBG01349-RELATED"/>
    <property type="match status" value="1"/>
</dbReference>
<evidence type="ECO:0000256" key="6">
    <source>
        <dbReference type="ARBA" id="ARBA00022892"/>
    </source>
</evidence>
<dbReference type="GO" id="GO:0016192">
    <property type="term" value="P:vesicle-mediated transport"/>
    <property type="evidence" value="ECO:0007669"/>
    <property type="project" value="UniProtKB-KW"/>
</dbReference>
<dbReference type="GO" id="GO:0046923">
    <property type="term" value="F:ER retention sequence binding"/>
    <property type="evidence" value="ECO:0007669"/>
    <property type="project" value="InterPro"/>
</dbReference>
<evidence type="ECO:0000256" key="1">
    <source>
        <dbReference type="ARBA" id="ARBA00004477"/>
    </source>
</evidence>
<dbReference type="SUPFAM" id="SSF81321">
    <property type="entry name" value="Family A G protein-coupled receptor-like"/>
    <property type="match status" value="1"/>
</dbReference>
<evidence type="ECO:0000256" key="11">
    <source>
        <dbReference type="SAM" id="Phobius"/>
    </source>
</evidence>
<keyword evidence="7" id="KW-0653">Protein transport</keyword>
<keyword evidence="12" id="KW-1185">Reference proteome</keyword>
<comment type="similarity">
    <text evidence="2">Belongs to the ERD2 family.</text>
</comment>
<feature type="transmembrane region" description="Helical" evidence="11">
    <location>
        <begin position="304"/>
        <end position="325"/>
    </location>
</feature>
<dbReference type="InterPro" id="IPR052322">
    <property type="entry name" value="Mito_rRNA_Mtase_NSUN4"/>
</dbReference>
<proteinExistence type="inferred from homology"/>
<keyword evidence="9 11" id="KW-0472">Membrane</keyword>
<keyword evidence="4 11" id="KW-0812">Transmembrane</keyword>
<evidence type="ECO:0000256" key="5">
    <source>
        <dbReference type="ARBA" id="ARBA00022824"/>
    </source>
</evidence>
<dbReference type="Gene3D" id="1.20.1070.10">
    <property type="entry name" value="Rhodopsin 7-helix transmembrane proteins"/>
    <property type="match status" value="1"/>
</dbReference>
<organism evidence="12 13">
    <name type="scientific">Ditylenchus dipsaci</name>
    <dbReference type="NCBI Taxonomy" id="166011"/>
    <lineage>
        <taxon>Eukaryota</taxon>
        <taxon>Metazoa</taxon>
        <taxon>Ecdysozoa</taxon>
        <taxon>Nematoda</taxon>
        <taxon>Chromadorea</taxon>
        <taxon>Rhabditida</taxon>
        <taxon>Tylenchina</taxon>
        <taxon>Tylenchomorpha</taxon>
        <taxon>Sphaerularioidea</taxon>
        <taxon>Anguinidae</taxon>
        <taxon>Anguininae</taxon>
        <taxon>Ditylenchus</taxon>
    </lineage>
</organism>
<comment type="subcellular location">
    <subcellularLocation>
        <location evidence="1">Endoplasmic reticulum membrane</location>
        <topology evidence="1">Multi-pass membrane protein</topology>
    </subcellularLocation>
</comment>
<dbReference type="GO" id="GO:0006621">
    <property type="term" value="P:protein retention in ER lumen"/>
    <property type="evidence" value="ECO:0007669"/>
    <property type="project" value="InterPro"/>
</dbReference>
<keyword evidence="10" id="KW-0675">Receptor</keyword>
<feature type="transmembrane region" description="Helical" evidence="11">
    <location>
        <begin position="364"/>
        <end position="389"/>
    </location>
</feature>
<keyword evidence="6" id="KW-0931">ER-Golgi transport</keyword>
<dbReference type="PRINTS" id="PR00660">
    <property type="entry name" value="ERLUMENR"/>
</dbReference>
<evidence type="ECO:0000256" key="9">
    <source>
        <dbReference type="ARBA" id="ARBA00023136"/>
    </source>
</evidence>
<feature type="transmembrane region" description="Helical" evidence="11">
    <location>
        <begin position="401"/>
        <end position="423"/>
    </location>
</feature>
<dbReference type="Pfam" id="PF00810">
    <property type="entry name" value="ER_lumen_recept"/>
    <property type="match status" value="1"/>
</dbReference>
<feature type="transmembrane region" description="Helical" evidence="11">
    <location>
        <begin position="256"/>
        <end position="279"/>
    </location>
</feature>
<dbReference type="PROSITE" id="PS51257">
    <property type="entry name" value="PROKAR_LIPOPROTEIN"/>
    <property type="match status" value="1"/>
</dbReference>
<accession>A0A915E4A4</accession>
<dbReference type="GO" id="GO:0005789">
    <property type="term" value="C:endoplasmic reticulum membrane"/>
    <property type="evidence" value="ECO:0007669"/>
    <property type="project" value="UniProtKB-SubCell"/>
</dbReference>
<dbReference type="WBParaSite" id="jg26554">
    <property type="protein sequence ID" value="jg26554"/>
    <property type="gene ID" value="jg26554"/>
</dbReference>
<evidence type="ECO:0000256" key="8">
    <source>
        <dbReference type="ARBA" id="ARBA00022989"/>
    </source>
</evidence>
<evidence type="ECO:0000313" key="12">
    <source>
        <dbReference type="Proteomes" id="UP000887574"/>
    </source>
</evidence>
<name>A0A915E4A4_9BILA</name>
<sequence length="474" mass="54597">MFCKKYQVNYKKEDDNFPASILAVGCAFTALLLNQRFEFLEIAWTFSIYLEAVALVPQLWMSFKQKEKVDPILAVYMIMMCSYRAFYIVNWIYRYNYESFYDPIAFLAGTVETFITGTALITLFVCWNRDFETDVDSGFGKSLPIYTLSVPALGNEKNNEIFGKKTFEKSFPQENQYVRLLNPLNSVEIDDHAPSVLHYLFYWNADGLDYNGTFAVVLELPLMLQLKVYLILTASIALDRVQALRFAVYYRKKRPMVVVIQTLIFGIFLCCIDYFFLFYFSTPHQHCPNCATFGCFVTDKFKELWGFSTMVANFIMLTIVIFATYEVRNYRKERCGDDHAPTENNSAYNKGVVMCENLTKTNRLAMATLVVSALFLMVPSTFVAVTEIFLDSLFGLNTDTAYFFIPMGLLLAGICHSALYMLFHIQLRTVAKKKFKKLFKKRCSKVEARMSLTTAKRTSSLPVIMVNNNFMAVD</sequence>
<evidence type="ECO:0000313" key="13">
    <source>
        <dbReference type="WBParaSite" id="jg26554"/>
    </source>
</evidence>
<evidence type="ECO:0000256" key="7">
    <source>
        <dbReference type="ARBA" id="ARBA00022927"/>
    </source>
</evidence>
<keyword evidence="5" id="KW-0256">Endoplasmic reticulum</keyword>
<evidence type="ECO:0000256" key="3">
    <source>
        <dbReference type="ARBA" id="ARBA00022448"/>
    </source>
</evidence>
<feature type="transmembrane region" description="Helical" evidence="11">
    <location>
        <begin position="39"/>
        <end position="60"/>
    </location>
</feature>
<evidence type="ECO:0000256" key="2">
    <source>
        <dbReference type="ARBA" id="ARBA00010120"/>
    </source>
</evidence>
<protein>
    <submittedName>
        <fullName evidence="13">G-protein coupled receptors family 1 profile domain-containing protein</fullName>
    </submittedName>
</protein>
<dbReference type="GO" id="GO:0015031">
    <property type="term" value="P:protein transport"/>
    <property type="evidence" value="ECO:0007669"/>
    <property type="project" value="UniProtKB-KW"/>
</dbReference>
<dbReference type="AlphaFoldDB" id="A0A915E4A4"/>
<keyword evidence="8 11" id="KW-1133">Transmembrane helix</keyword>
<reference evidence="13" key="1">
    <citation type="submission" date="2022-11" db="UniProtKB">
        <authorList>
            <consortium name="WormBaseParasite"/>
        </authorList>
    </citation>
    <scope>IDENTIFICATION</scope>
</reference>
<dbReference type="PANTHER" id="PTHR46955:SF3">
    <property type="entry name" value="G_PROTEIN_RECEP_F1_2 DOMAIN-CONTAINING PROTEIN"/>
    <property type="match status" value="1"/>
</dbReference>
<evidence type="ECO:0000256" key="4">
    <source>
        <dbReference type="ARBA" id="ARBA00022692"/>
    </source>
</evidence>
<dbReference type="InterPro" id="IPR019420">
    <property type="entry name" value="7TM_GPCR_serpentine_rcpt_Srbc"/>
</dbReference>
<evidence type="ECO:0000256" key="10">
    <source>
        <dbReference type="ARBA" id="ARBA00023170"/>
    </source>
</evidence>
<feature type="transmembrane region" description="Helical" evidence="11">
    <location>
        <begin position="105"/>
        <end position="127"/>
    </location>
</feature>
<dbReference type="Proteomes" id="UP000887574">
    <property type="component" value="Unplaced"/>
</dbReference>
<feature type="transmembrane region" description="Helical" evidence="11">
    <location>
        <begin position="72"/>
        <end position="93"/>
    </location>
</feature>
<dbReference type="Pfam" id="PF10316">
    <property type="entry name" value="7TM_GPCR_Srbc"/>
    <property type="match status" value="1"/>
</dbReference>
<dbReference type="InterPro" id="IPR000133">
    <property type="entry name" value="ER_ret_rcpt"/>
</dbReference>